<feature type="region of interest" description="Disordered" evidence="1">
    <location>
        <begin position="225"/>
        <end position="270"/>
    </location>
</feature>
<evidence type="ECO:0000313" key="3">
    <source>
        <dbReference type="Proteomes" id="UP000738325"/>
    </source>
</evidence>
<evidence type="ECO:0000256" key="1">
    <source>
        <dbReference type="SAM" id="MobiDB-lite"/>
    </source>
</evidence>
<dbReference type="AlphaFoldDB" id="A0A9P6UP18"/>
<name>A0A9P6UP18_9FUNG</name>
<feature type="compositionally biased region" description="Polar residues" evidence="1">
    <location>
        <begin position="315"/>
        <end position="340"/>
    </location>
</feature>
<protein>
    <submittedName>
        <fullName evidence="2">Uncharacterized protein</fullName>
    </submittedName>
</protein>
<feature type="region of interest" description="Disordered" evidence="1">
    <location>
        <begin position="315"/>
        <end position="360"/>
    </location>
</feature>
<comment type="caution">
    <text evidence="2">The sequence shown here is derived from an EMBL/GenBank/DDBJ whole genome shotgun (WGS) entry which is preliminary data.</text>
</comment>
<dbReference type="OrthoDB" id="5374757at2759"/>
<feature type="region of interest" description="Disordered" evidence="1">
    <location>
        <begin position="102"/>
        <end position="151"/>
    </location>
</feature>
<accession>A0A9P6UP18</accession>
<reference evidence="2" key="1">
    <citation type="journal article" date="2020" name="Fungal Divers.">
        <title>Resolving the Mortierellaceae phylogeny through synthesis of multi-gene phylogenetics and phylogenomics.</title>
        <authorList>
            <person name="Vandepol N."/>
            <person name="Liber J."/>
            <person name="Desiro A."/>
            <person name="Na H."/>
            <person name="Kennedy M."/>
            <person name="Barry K."/>
            <person name="Grigoriev I.V."/>
            <person name="Miller A.N."/>
            <person name="O'Donnell K."/>
            <person name="Stajich J.E."/>
            <person name="Bonito G."/>
        </authorList>
    </citation>
    <scope>NUCLEOTIDE SEQUENCE</scope>
    <source>
        <strain evidence="2">REB-010B</strain>
    </source>
</reference>
<organism evidence="2 3">
    <name type="scientific">Dissophora globulifera</name>
    <dbReference type="NCBI Taxonomy" id="979702"/>
    <lineage>
        <taxon>Eukaryota</taxon>
        <taxon>Fungi</taxon>
        <taxon>Fungi incertae sedis</taxon>
        <taxon>Mucoromycota</taxon>
        <taxon>Mortierellomycotina</taxon>
        <taxon>Mortierellomycetes</taxon>
        <taxon>Mortierellales</taxon>
        <taxon>Mortierellaceae</taxon>
        <taxon>Dissophora</taxon>
    </lineage>
</organism>
<sequence length="360" mass="39056">MYSTNNFRYLRVSKTNVLPLNLILAKEDLSWFSDYTFQEILSVLKPLLLSRIELYNRGHIIKRAIVPSTFINVYQDQDDDGLEDAGVILGGDGDTRPIAAASSLSAPISTGNKGGRRKGINTSGSGDPSNRPQFSVRFGMRPSTTSERSGSILAAEKNLGFSNVKKEQVDDYDDGILTGSRVAGSQRSRMELATLEGEGVGDDADRVSILQEDESDSLRVRDFQSANEEGDNDDSNYVDSNSKSKQVAKRKGRGKRTRADTVDAPSSQVDEKPTLQVAYNPLRLHPQTLYIVVRTLGMSSAQASSSILPFTVSKATSGSPPLINSATAVSDSNSDASIAPSSEAHEDEESLFPPGMDYFQ</sequence>
<feature type="compositionally biased region" description="Polar residues" evidence="1">
    <location>
        <begin position="120"/>
        <end position="133"/>
    </location>
</feature>
<evidence type="ECO:0000313" key="2">
    <source>
        <dbReference type="EMBL" id="KAG0313348.1"/>
    </source>
</evidence>
<gene>
    <name evidence="2" type="ORF">BGZ99_008958</name>
</gene>
<dbReference type="Proteomes" id="UP000738325">
    <property type="component" value="Unassembled WGS sequence"/>
</dbReference>
<dbReference type="EMBL" id="JAAAIP010000722">
    <property type="protein sequence ID" value="KAG0313348.1"/>
    <property type="molecule type" value="Genomic_DNA"/>
</dbReference>
<proteinExistence type="predicted"/>
<keyword evidence="3" id="KW-1185">Reference proteome</keyword>
<feature type="compositionally biased region" description="Basic residues" evidence="1">
    <location>
        <begin position="246"/>
        <end position="256"/>
    </location>
</feature>